<dbReference type="Pfam" id="PF07310">
    <property type="entry name" value="PAS_5"/>
    <property type="match status" value="1"/>
</dbReference>
<dbReference type="InterPro" id="IPR009922">
    <property type="entry name" value="DUF1457"/>
</dbReference>
<organism evidence="1 2">
    <name type="scientific">Dongia rigui</name>
    <dbReference type="NCBI Taxonomy" id="940149"/>
    <lineage>
        <taxon>Bacteria</taxon>
        <taxon>Pseudomonadati</taxon>
        <taxon>Pseudomonadota</taxon>
        <taxon>Alphaproteobacteria</taxon>
        <taxon>Rhodospirillales</taxon>
        <taxon>Dongiaceae</taxon>
        <taxon>Dongia</taxon>
    </lineage>
</organism>
<gene>
    <name evidence="1" type="ORF">SMD31_10295</name>
</gene>
<protein>
    <submittedName>
        <fullName evidence="1">PAS domain-containing protein</fullName>
    </submittedName>
</protein>
<evidence type="ECO:0000313" key="2">
    <source>
        <dbReference type="Proteomes" id="UP001271769"/>
    </source>
</evidence>
<name>A0ABU5DZG1_9PROT</name>
<accession>A0ABU5DZG1</accession>
<sequence length="157" mass="18295">MLRDRTPDWLTGMPPEVAVLYRYWDEKRGQRRMPRRADLDPADLTPYLPSILLVDVVADERLYVYRLVGTREVTMRGNDPTGKPVMENTFLDRAQALRNYDQVVLSKAPLVDPTPTTSEDHEWLDMETIFLPLSEDDSEVDKILVYTVQKRLSRPIF</sequence>
<reference evidence="1 2" key="1">
    <citation type="journal article" date="2013" name="Antonie Van Leeuwenhoek">
        <title>Dongia rigui sp. nov., isolated from freshwater of a large wetland in Korea.</title>
        <authorList>
            <person name="Baik K.S."/>
            <person name="Hwang Y.M."/>
            <person name="Choi J.S."/>
            <person name="Kwon J."/>
            <person name="Seong C.N."/>
        </authorList>
    </citation>
    <scope>NUCLEOTIDE SEQUENCE [LARGE SCALE GENOMIC DNA]</scope>
    <source>
        <strain evidence="1 2">04SU4-P</strain>
    </source>
</reference>
<comment type="caution">
    <text evidence="1">The sequence shown here is derived from an EMBL/GenBank/DDBJ whole genome shotgun (WGS) entry which is preliminary data.</text>
</comment>
<dbReference type="RefSeq" id="WP_320500735.1">
    <property type="nucleotide sequence ID" value="NZ_JAXCLX010000001.1"/>
</dbReference>
<keyword evidence="2" id="KW-1185">Reference proteome</keyword>
<evidence type="ECO:0000313" key="1">
    <source>
        <dbReference type="EMBL" id="MDY0872315.1"/>
    </source>
</evidence>
<dbReference type="EMBL" id="JAXCLX010000001">
    <property type="protein sequence ID" value="MDY0872315.1"/>
    <property type="molecule type" value="Genomic_DNA"/>
</dbReference>
<dbReference type="Proteomes" id="UP001271769">
    <property type="component" value="Unassembled WGS sequence"/>
</dbReference>
<proteinExistence type="predicted"/>